<dbReference type="Pfam" id="PF00497">
    <property type="entry name" value="SBP_bac_3"/>
    <property type="match status" value="1"/>
</dbReference>
<protein>
    <submittedName>
        <fullName evidence="6">Transporter substrate-binding domain-containing protein</fullName>
    </submittedName>
</protein>
<name>A0ABP9R553_9RHOO</name>
<evidence type="ECO:0000313" key="6">
    <source>
        <dbReference type="EMBL" id="GAA5171485.1"/>
    </source>
</evidence>
<keyword evidence="2" id="KW-0813">Transport</keyword>
<dbReference type="InterPro" id="IPR051455">
    <property type="entry name" value="Bact_solute-bind_prot3"/>
</dbReference>
<organism evidence="6 7">
    <name type="scientific">Viridibacterium curvum</name>
    <dbReference type="NCBI Taxonomy" id="1101404"/>
    <lineage>
        <taxon>Bacteria</taxon>
        <taxon>Pseudomonadati</taxon>
        <taxon>Pseudomonadota</taxon>
        <taxon>Betaproteobacteria</taxon>
        <taxon>Rhodocyclales</taxon>
        <taxon>Rhodocyclaceae</taxon>
        <taxon>Viridibacterium</taxon>
    </lineage>
</organism>
<evidence type="ECO:0000256" key="1">
    <source>
        <dbReference type="ARBA" id="ARBA00010333"/>
    </source>
</evidence>
<keyword evidence="7" id="KW-1185">Reference proteome</keyword>
<dbReference type="InterPro" id="IPR001638">
    <property type="entry name" value="Solute-binding_3/MltF_N"/>
</dbReference>
<dbReference type="SUPFAM" id="SSF53850">
    <property type="entry name" value="Periplasmic binding protein-like II"/>
    <property type="match status" value="1"/>
</dbReference>
<dbReference type="RefSeq" id="WP_345534515.1">
    <property type="nucleotide sequence ID" value="NZ_BAABLD010000017.1"/>
</dbReference>
<comment type="caution">
    <text evidence="6">The sequence shown here is derived from an EMBL/GenBank/DDBJ whole genome shotgun (WGS) entry which is preliminary data.</text>
</comment>
<gene>
    <name evidence="6" type="ORF">GCM10025770_36150</name>
</gene>
<proteinExistence type="inferred from homology"/>
<dbReference type="CDD" id="cd13688">
    <property type="entry name" value="PBP2_GltI_DEBP"/>
    <property type="match status" value="1"/>
</dbReference>
<evidence type="ECO:0000313" key="7">
    <source>
        <dbReference type="Proteomes" id="UP001500547"/>
    </source>
</evidence>
<keyword evidence="3 4" id="KW-0732">Signal</keyword>
<evidence type="ECO:0000256" key="4">
    <source>
        <dbReference type="SAM" id="SignalP"/>
    </source>
</evidence>
<evidence type="ECO:0000256" key="2">
    <source>
        <dbReference type="ARBA" id="ARBA00022448"/>
    </source>
</evidence>
<dbReference type="Gene3D" id="3.40.190.10">
    <property type="entry name" value="Periplasmic binding protein-like II"/>
    <property type="match status" value="2"/>
</dbReference>
<feature type="signal peptide" evidence="4">
    <location>
        <begin position="1"/>
        <end position="20"/>
    </location>
</feature>
<sequence>MKLLLIAAAVASTLSFNAHAQSAEELTGTLKKVKDSGTLTLGIRESSGPLSYLDGNQKVVGYHIDICYKIVDAVKARLKMPGLKVAEQVVTSQNRIPLTVNGTVDLECGSTTNNADRQKQVAFAPTTFVTNVRMAVKKASGITELDQLSGKPVATTTGTTSVALMRAHEKGKNVDFKEVYGKDHADSFLMLESDRAVAFVMDDNLLASLISNSQNAAQYAIVGPALSTEPIAIMLRRDDPQFKALVDDSVKGLMKSGEINKLYTKWFLSPIPPKNISLNFAMSDALKGAIANPNDNPAESYKK</sequence>
<accession>A0ABP9R553</accession>
<evidence type="ECO:0000256" key="3">
    <source>
        <dbReference type="ARBA" id="ARBA00022729"/>
    </source>
</evidence>
<dbReference type="PANTHER" id="PTHR30085">
    <property type="entry name" value="AMINO ACID ABC TRANSPORTER PERMEASE"/>
    <property type="match status" value="1"/>
</dbReference>
<feature type="chain" id="PRO_5045196303" evidence="4">
    <location>
        <begin position="21"/>
        <end position="303"/>
    </location>
</feature>
<reference evidence="7" key="1">
    <citation type="journal article" date="2019" name="Int. J. Syst. Evol. Microbiol.">
        <title>The Global Catalogue of Microorganisms (GCM) 10K type strain sequencing project: providing services to taxonomists for standard genome sequencing and annotation.</title>
        <authorList>
            <consortium name="The Broad Institute Genomics Platform"/>
            <consortium name="The Broad Institute Genome Sequencing Center for Infectious Disease"/>
            <person name="Wu L."/>
            <person name="Ma J."/>
        </authorList>
    </citation>
    <scope>NUCLEOTIDE SEQUENCE [LARGE SCALE GENOMIC DNA]</scope>
    <source>
        <strain evidence="7">JCM 18715</strain>
    </source>
</reference>
<dbReference type="SMART" id="SM00062">
    <property type="entry name" value="PBPb"/>
    <property type="match status" value="1"/>
</dbReference>
<feature type="domain" description="Solute-binding protein family 3/N-terminal" evidence="5">
    <location>
        <begin position="38"/>
        <end position="270"/>
    </location>
</feature>
<dbReference type="PANTHER" id="PTHR30085:SF2">
    <property type="entry name" value="GLUTAMATE_ASPARTATE IMPORT SOLUTE-BINDING PROTEIN"/>
    <property type="match status" value="1"/>
</dbReference>
<dbReference type="EMBL" id="BAABLD010000017">
    <property type="protein sequence ID" value="GAA5171485.1"/>
    <property type="molecule type" value="Genomic_DNA"/>
</dbReference>
<comment type="similarity">
    <text evidence="1">Belongs to the bacterial solute-binding protein 3 family.</text>
</comment>
<evidence type="ECO:0000259" key="5">
    <source>
        <dbReference type="SMART" id="SM00062"/>
    </source>
</evidence>
<dbReference type="Proteomes" id="UP001500547">
    <property type="component" value="Unassembled WGS sequence"/>
</dbReference>